<organism evidence="2">
    <name type="scientific">Absidia glauca</name>
    <name type="common">Pin mould</name>
    <dbReference type="NCBI Taxonomy" id="4829"/>
    <lineage>
        <taxon>Eukaryota</taxon>
        <taxon>Fungi</taxon>
        <taxon>Fungi incertae sedis</taxon>
        <taxon>Mucoromycota</taxon>
        <taxon>Mucoromycotina</taxon>
        <taxon>Mucoromycetes</taxon>
        <taxon>Mucorales</taxon>
        <taxon>Cunninghamellaceae</taxon>
        <taxon>Absidia</taxon>
    </lineage>
</organism>
<feature type="region of interest" description="Disordered" evidence="1">
    <location>
        <begin position="1"/>
        <end position="33"/>
    </location>
</feature>
<dbReference type="PROSITE" id="PS51257">
    <property type="entry name" value="PROKAR_LIPOPROTEIN"/>
    <property type="match status" value="1"/>
</dbReference>
<dbReference type="InParanoid" id="A0A163KL21"/>
<feature type="compositionally biased region" description="Low complexity" evidence="1">
    <location>
        <begin position="10"/>
        <end position="28"/>
    </location>
</feature>
<evidence type="ECO:0000313" key="2">
    <source>
        <dbReference type="EMBL" id="SAM08903.1"/>
    </source>
</evidence>
<dbReference type="Proteomes" id="UP000078561">
    <property type="component" value="Unassembled WGS sequence"/>
</dbReference>
<reference evidence="2" key="1">
    <citation type="submission" date="2016-04" db="EMBL/GenBank/DDBJ databases">
        <authorList>
            <person name="Evans L.H."/>
            <person name="Alamgir A."/>
            <person name="Owens N."/>
            <person name="Weber N.D."/>
            <person name="Virtaneva K."/>
            <person name="Barbian K."/>
            <person name="Babar A."/>
            <person name="Rosenke K."/>
        </authorList>
    </citation>
    <scope>NUCLEOTIDE SEQUENCE [LARGE SCALE GENOMIC DNA]</scope>
    <source>
        <strain evidence="2">CBS 101.48</strain>
    </source>
</reference>
<dbReference type="AlphaFoldDB" id="A0A163KL21"/>
<evidence type="ECO:0000256" key="1">
    <source>
        <dbReference type="SAM" id="MobiDB-lite"/>
    </source>
</evidence>
<evidence type="ECO:0000313" key="3">
    <source>
        <dbReference type="Proteomes" id="UP000078561"/>
    </source>
</evidence>
<protein>
    <submittedName>
        <fullName evidence="2">Uncharacterized protein</fullName>
    </submittedName>
</protein>
<gene>
    <name evidence="2" type="primary">ABSGL_14569.1 scaffold 14663</name>
</gene>
<dbReference type="EMBL" id="LT554937">
    <property type="protein sequence ID" value="SAM08903.1"/>
    <property type="molecule type" value="Genomic_DNA"/>
</dbReference>
<sequence length="114" mass="12864">MFDKRKHSHPASAFSSPSSSSTSSCPSSLQDEPVQKKKVLTVLKSLFSLRFMADRSPPRHSSSQHQQEYHQQVHRWSVGMVQEYLSSPPPPRKFILKYPPPTCGTAFLPTIPEV</sequence>
<name>A0A163KL21_ABSGL</name>
<keyword evidence="3" id="KW-1185">Reference proteome</keyword>
<accession>A0A163KL21</accession>
<proteinExistence type="predicted"/>